<dbReference type="EMBL" id="CM047748">
    <property type="protein sequence ID" value="KAJ0014810.1"/>
    <property type="molecule type" value="Genomic_DNA"/>
</dbReference>
<gene>
    <name evidence="1" type="ORF">Pint_21218</name>
</gene>
<comment type="caution">
    <text evidence="1">The sequence shown here is derived from an EMBL/GenBank/DDBJ whole genome shotgun (WGS) entry which is preliminary data.</text>
</comment>
<proteinExistence type="predicted"/>
<dbReference type="Proteomes" id="UP001163603">
    <property type="component" value="Chromosome 13"/>
</dbReference>
<protein>
    <submittedName>
        <fullName evidence="1">Uncharacterized protein</fullName>
    </submittedName>
</protein>
<reference evidence="2" key="1">
    <citation type="journal article" date="2023" name="G3 (Bethesda)">
        <title>Genome assembly and association tests identify interacting loci associated with vigor, precocity, and sex in interspecific pistachio rootstocks.</title>
        <authorList>
            <person name="Palmer W."/>
            <person name="Jacygrad E."/>
            <person name="Sagayaradj S."/>
            <person name="Cavanaugh K."/>
            <person name="Han R."/>
            <person name="Bertier L."/>
            <person name="Beede B."/>
            <person name="Kafkas S."/>
            <person name="Golino D."/>
            <person name="Preece J."/>
            <person name="Michelmore R."/>
        </authorList>
    </citation>
    <scope>NUCLEOTIDE SEQUENCE [LARGE SCALE GENOMIC DNA]</scope>
</reference>
<organism evidence="1 2">
    <name type="scientific">Pistacia integerrima</name>
    <dbReference type="NCBI Taxonomy" id="434235"/>
    <lineage>
        <taxon>Eukaryota</taxon>
        <taxon>Viridiplantae</taxon>
        <taxon>Streptophyta</taxon>
        <taxon>Embryophyta</taxon>
        <taxon>Tracheophyta</taxon>
        <taxon>Spermatophyta</taxon>
        <taxon>Magnoliopsida</taxon>
        <taxon>eudicotyledons</taxon>
        <taxon>Gunneridae</taxon>
        <taxon>Pentapetalae</taxon>
        <taxon>rosids</taxon>
        <taxon>malvids</taxon>
        <taxon>Sapindales</taxon>
        <taxon>Anacardiaceae</taxon>
        <taxon>Pistacia</taxon>
    </lineage>
</organism>
<evidence type="ECO:0000313" key="2">
    <source>
        <dbReference type="Proteomes" id="UP001163603"/>
    </source>
</evidence>
<accession>A0ACC0XEG1</accession>
<keyword evidence="2" id="KW-1185">Reference proteome</keyword>
<evidence type="ECO:0000313" key="1">
    <source>
        <dbReference type="EMBL" id="KAJ0014810.1"/>
    </source>
</evidence>
<name>A0ACC0XEG1_9ROSI</name>
<sequence length="60" mass="7232">MRYLNRLRRKIRDLEQEEAELSQRLNMLLADVDMNIDENNGLRVFQQEIDQQVQVQDGEN</sequence>